<evidence type="ECO:0000256" key="5">
    <source>
        <dbReference type="SAM" id="SignalP"/>
    </source>
</evidence>
<comment type="caution">
    <text evidence="6">The sequence shown here is derived from an EMBL/GenBank/DDBJ whole genome shotgun (WGS) entry which is preliminary data.</text>
</comment>
<name>A0A542Z9K6_9MICO</name>
<evidence type="ECO:0000313" key="7">
    <source>
        <dbReference type="Proteomes" id="UP000319514"/>
    </source>
</evidence>
<protein>
    <submittedName>
        <fullName evidence="6">Carbohydrate ABC transporter substrate-binding protein (CUT1 family)</fullName>
    </submittedName>
</protein>
<accession>A0A542Z9K6</accession>
<keyword evidence="7" id="KW-1185">Reference proteome</keyword>
<evidence type="ECO:0000256" key="2">
    <source>
        <dbReference type="ARBA" id="ARBA00008520"/>
    </source>
</evidence>
<evidence type="ECO:0000256" key="1">
    <source>
        <dbReference type="ARBA" id="ARBA00004196"/>
    </source>
</evidence>
<dbReference type="EMBL" id="VFOQ01000002">
    <property type="protein sequence ID" value="TQL57029.1"/>
    <property type="molecule type" value="Genomic_DNA"/>
</dbReference>
<dbReference type="PANTHER" id="PTHR43649">
    <property type="entry name" value="ARABINOSE-BINDING PROTEIN-RELATED"/>
    <property type="match status" value="1"/>
</dbReference>
<dbReference type="Gene3D" id="3.40.190.10">
    <property type="entry name" value="Periplasmic binding protein-like II"/>
    <property type="match status" value="2"/>
</dbReference>
<comment type="subcellular location">
    <subcellularLocation>
        <location evidence="1">Cell envelope</location>
    </subcellularLocation>
</comment>
<gene>
    <name evidence="6" type="ORF">FB474_3799</name>
</gene>
<dbReference type="Proteomes" id="UP000319514">
    <property type="component" value="Unassembled WGS sequence"/>
</dbReference>
<organism evidence="6 7">
    <name type="scientific">Oryzihumus leptocrescens</name>
    <dbReference type="NCBI Taxonomy" id="297536"/>
    <lineage>
        <taxon>Bacteria</taxon>
        <taxon>Bacillati</taxon>
        <taxon>Actinomycetota</taxon>
        <taxon>Actinomycetes</taxon>
        <taxon>Micrococcales</taxon>
        <taxon>Intrasporangiaceae</taxon>
        <taxon>Oryzihumus</taxon>
    </lineage>
</organism>
<feature type="chain" id="PRO_5039187601" evidence="5">
    <location>
        <begin position="26"/>
        <end position="425"/>
    </location>
</feature>
<dbReference type="AlphaFoldDB" id="A0A542Z9K6"/>
<keyword evidence="4 5" id="KW-0732">Signal</keyword>
<evidence type="ECO:0000313" key="6">
    <source>
        <dbReference type="EMBL" id="TQL57029.1"/>
    </source>
</evidence>
<dbReference type="PANTHER" id="PTHR43649:SF31">
    <property type="entry name" value="SN-GLYCEROL-3-PHOSPHATE-BINDING PERIPLASMIC PROTEIN UGPB"/>
    <property type="match status" value="1"/>
</dbReference>
<feature type="signal peptide" evidence="5">
    <location>
        <begin position="1"/>
        <end position="25"/>
    </location>
</feature>
<sequence length="425" mass="44681">MAMTNRRGWAAVAMVAGALALSACAPSSSSTSGSGSGGDTTISVWSWRTEDVAAYNDIFAVYEKSHPGVKVDFKAFKNTEYNQILTTGLAGSSGPDVAQVRSYGQLQPTVAAGSLVPLDGKVDLSGWDANVVKSAQGKDGKTYAVPLAKQTLQMFYNQDLFTKAGVKPPTTWAEFVDLNKKLKASGVTPMAVGAKDSWTLPIVHEVVGASTFGGASFEKAVMSGQKTFADPAWVASVKAISDLKPYLPDSAVGVAYTDAQVLFSSGKAAMFPGGSFELGFFQKQNPGLKLGVFQVPGPAESTPSTPGYADGSFGVSAKSDAQKASLDLVKWMSTKEFGQLVADKVKQLSAVPGVTYNDPLLKQMADAYAKNPSPYLLLTDFRYGTPTGTDLLGTGVQELLLGKKDATGVSKDLQTGVSQWFKPQA</sequence>
<dbReference type="GO" id="GO:0030313">
    <property type="term" value="C:cell envelope"/>
    <property type="evidence" value="ECO:0007669"/>
    <property type="project" value="UniProtKB-SubCell"/>
</dbReference>
<dbReference type="InterPro" id="IPR006059">
    <property type="entry name" value="SBP"/>
</dbReference>
<keyword evidence="3" id="KW-0813">Transport</keyword>
<comment type="similarity">
    <text evidence="2">Belongs to the bacterial solute-binding protein 1 family.</text>
</comment>
<dbReference type="Pfam" id="PF01547">
    <property type="entry name" value="SBP_bac_1"/>
    <property type="match status" value="1"/>
</dbReference>
<reference evidence="6 7" key="1">
    <citation type="submission" date="2019-06" db="EMBL/GenBank/DDBJ databases">
        <title>Sequencing the genomes of 1000 actinobacteria strains.</title>
        <authorList>
            <person name="Klenk H.-P."/>
        </authorList>
    </citation>
    <scope>NUCLEOTIDE SEQUENCE [LARGE SCALE GENOMIC DNA]</scope>
    <source>
        <strain evidence="6 7">DSM 18082</strain>
    </source>
</reference>
<evidence type="ECO:0000256" key="3">
    <source>
        <dbReference type="ARBA" id="ARBA00022448"/>
    </source>
</evidence>
<dbReference type="RefSeq" id="WP_246092615.1">
    <property type="nucleotide sequence ID" value="NZ_BAAAKX010000019.1"/>
</dbReference>
<dbReference type="InterPro" id="IPR050490">
    <property type="entry name" value="Bact_solute-bd_prot1"/>
</dbReference>
<dbReference type="PROSITE" id="PS51257">
    <property type="entry name" value="PROKAR_LIPOPROTEIN"/>
    <property type="match status" value="1"/>
</dbReference>
<evidence type="ECO:0000256" key="4">
    <source>
        <dbReference type="ARBA" id="ARBA00022729"/>
    </source>
</evidence>
<proteinExistence type="inferred from homology"/>
<dbReference type="SUPFAM" id="SSF53850">
    <property type="entry name" value="Periplasmic binding protein-like II"/>
    <property type="match status" value="1"/>
</dbReference>